<proteinExistence type="predicted"/>
<evidence type="ECO:0000313" key="3">
    <source>
        <dbReference type="Proteomes" id="UP001500880"/>
    </source>
</evidence>
<keyword evidence="1" id="KW-0472">Membrane</keyword>
<gene>
    <name evidence="2" type="ORF">GCM10008986_16610</name>
</gene>
<evidence type="ECO:0000313" key="2">
    <source>
        <dbReference type="EMBL" id="GAA0491209.1"/>
    </source>
</evidence>
<dbReference type="EMBL" id="BAAADO010000003">
    <property type="protein sequence ID" value="GAA0491209.1"/>
    <property type="molecule type" value="Genomic_DNA"/>
</dbReference>
<accession>A0ABP3L336</accession>
<reference evidence="3" key="1">
    <citation type="journal article" date="2019" name="Int. J. Syst. Evol. Microbiol.">
        <title>The Global Catalogue of Microorganisms (GCM) 10K type strain sequencing project: providing services to taxonomists for standard genome sequencing and annotation.</title>
        <authorList>
            <consortium name="The Broad Institute Genomics Platform"/>
            <consortium name="The Broad Institute Genome Sequencing Center for Infectious Disease"/>
            <person name="Wu L."/>
            <person name="Ma J."/>
        </authorList>
    </citation>
    <scope>NUCLEOTIDE SEQUENCE [LARGE SCALE GENOMIC DNA]</scope>
    <source>
        <strain evidence="3">JCM 12389</strain>
    </source>
</reference>
<keyword evidence="3" id="KW-1185">Reference proteome</keyword>
<dbReference type="RefSeq" id="WP_343839702.1">
    <property type="nucleotide sequence ID" value="NZ_BAAADO010000003.1"/>
</dbReference>
<feature type="transmembrane region" description="Helical" evidence="1">
    <location>
        <begin position="32"/>
        <end position="52"/>
    </location>
</feature>
<evidence type="ECO:0000256" key="1">
    <source>
        <dbReference type="SAM" id="Phobius"/>
    </source>
</evidence>
<organism evidence="2 3">
    <name type="scientific">Salinibacillus aidingensis</name>
    <dbReference type="NCBI Taxonomy" id="237684"/>
    <lineage>
        <taxon>Bacteria</taxon>
        <taxon>Bacillati</taxon>
        <taxon>Bacillota</taxon>
        <taxon>Bacilli</taxon>
        <taxon>Bacillales</taxon>
        <taxon>Bacillaceae</taxon>
        <taxon>Salinibacillus</taxon>
    </lineage>
</organism>
<keyword evidence="1" id="KW-1133">Transmembrane helix</keyword>
<keyword evidence="1" id="KW-0812">Transmembrane</keyword>
<comment type="caution">
    <text evidence="2">The sequence shown here is derived from an EMBL/GenBank/DDBJ whole genome shotgun (WGS) entry which is preliminary data.</text>
</comment>
<sequence>MGALLFVIVAGRENIFIPYEHQGKTKLKVNKGALIGHIIMYFVVFGGVYFYLF</sequence>
<name>A0ABP3L336_9BACI</name>
<protein>
    <submittedName>
        <fullName evidence="2">Uncharacterized protein</fullName>
    </submittedName>
</protein>
<dbReference type="Proteomes" id="UP001500880">
    <property type="component" value="Unassembled WGS sequence"/>
</dbReference>